<name>A0AAD7Z0R4_MYTSE</name>
<evidence type="ECO:0000313" key="1">
    <source>
        <dbReference type="EMBL" id="KAJ8733602.1"/>
    </source>
</evidence>
<keyword evidence="2" id="KW-1185">Reference proteome</keyword>
<proteinExistence type="predicted"/>
<protein>
    <submittedName>
        <fullName evidence="1">Uncharacterized protein</fullName>
    </submittedName>
</protein>
<accession>A0AAD7Z0R4</accession>
<comment type="caution">
    <text evidence="1">The sequence shown here is derived from an EMBL/GenBank/DDBJ whole genome shotgun (WGS) entry which is preliminary data.</text>
</comment>
<reference evidence="1" key="1">
    <citation type="submission" date="2023-03" db="EMBL/GenBank/DDBJ databases">
        <title>Chromosome-level genomes of two armyworms, Mythimna separata and Mythimna loreyi, provide insights into the biosynthesis and reception of sex pheromones.</title>
        <authorList>
            <person name="Zhao H."/>
        </authorList>
    </citation>
    <scope>NUCLEOTIDE SEQUENCE</scope>
    <source>
        <strain evidence="1">BeijingLab</strain>
        <tissue evidence="1">Pupa</tissue>
    </source>
</reference>
<dbReference type="EMBL" id="JARGEI010000003">
    <property type="protein sequence ID" value="KAJ8733602.1"/>
    <property type="molecule type" value="Genomic_DNA"/>
</dbReference>
<dbReference type="Proteomes" id="UP001231518">
    <property type="component" value="Chromosome 5"/>
</dbReference>
<gene>
    <name evidence="1" type="ORF">PYW07_014153</name>
</gene>
<sequence length="106" mass="12614">METATQYQILKAKRKGIMDRVINFEEFCAALKTSELDRFNDSDTLYELEWRLNKIEPLYEEFHQVATRLEELGYDSDRTEFDRLYFKSVGIARAKIHDSSNECKSY</sequence>
<organism evidence="1 2">
    <name type="scientific">Mythimna separata</name>
    <name type="common">Oriental armyworm</name>
    <name type="synonym">Pseudaletia separata</name>
    <dbReference type="NCBI Taxonomy" id="271217"/>
    <lineage>
        <taxon>Eukaryota</taxon>
        <taxon>Metazoa</taxon>
        <taxon>Ecdysozoa</taxon>
        <taxon>Arthropoda</taxon>
        <taxon>Hexapoda</taxon>
        <taxon>Insecta</taxon>
        <taxon>Pterygota</taxon>
        <taxon>Neoptera</taxon>
        <taxon>Endopterygota</taxon>
        <taxon>Lepidoptera</taxon>
        <taxon>Glossata</taxon>
        <taxon>Ditrysia</taxon>
        <taxon>Noctuoidea</taxon>
        <taxon>Noctuidae</taxon>
        <taxon>Noctuinae</taxon>
        <taxon>Hadenini</taxon>
        <taxon>Mythimna</taxon>
    </lineage>
</organism>
<evidence type="ECO:0000313" key="2">
    <source>
        <dbReference type="Proteomes" id="UP001231518"/>
    </source>
</evidence>
<dbReference type="AlphaFoldDB" id="A0AAD7Z0R4"/>